<dbReference type="PANTHER" id="PTHR18929">
    <property type="entry name" value="PROTEIN DISULFIDE ISOMERASE"/>
    <property type="match status" value="1"/>
</dbReference>
<accession>A0A1G4JVM7</accession>
<evidence type="ECO:0000256" key="11">
    <source>
        <dbReference type="ARBA" id="ARBA00023284"/>
    </source>
</evidence>
<keyword evidence="8" id="KW-0256">Endoplasmic reticulum</keyword>
<dbReference type="FunFam" id="3.40.30.10:FF:000017">
    <property type="entry name" value="Protein disulfide-isomerase A4"/>
    <property type="match status" value="1"/>
</dbReference>
<sequence length="523" mass="58268">MLVNIKSLFTLAAATALVRGQEQATAPEDSAVVRLTTDTFEDFVKTHPLVLAEFYAPWCGHCKTLAPHYVEAAAALESKNISLAQIDCTVEHDLCMEQGIRGYPTLKVFKSNQFESPAEYQGGRTADAIISYMVKQSLSPVTVLEGEDAAADFKDLLEESGQPVIVDSGVEGANATFYELADLFRDDFTFVQYAQEGKGNLAIYLPKSDDPIVYDGKQTTLADLLEWLSVETKPYFGEISGETYQSYMASGLPLAYFFYSSPEERSTYEEFFTKLGKEHRGKLNFVGLDASLYGKHAENLNMKEQFPLFVIHDLGKNLKYGLPQLSEEEFEKLEKSLELKTKDVAKFVKDFFAGKLEAVVKSEEIPEVQESSVFKIVGKNHDEIINDAEKDVLVKYYAPWCGHCKRLAPIFEELAEVYAFDSDAKDKVLIADVDATLNDVNVEIEGYPTLYLYPAGNKSVPVVYQGARTIESFLEFIEENGSNGVNGAEILKRKAAEQEAAIEDGDAEEEEVVEEAEVEHDEL</sequence>
<dbReference type="STRING" id="1230905.A0A1G4JVM7"/>
<dbReference type="InterPro" id="IPR005792">
    <property type="entry name" value="Prot_disulphide_isomerase"/>
</dbReference>
<evidence type="ECO:0000256" key="13">
    <source>
        <dbReference type="PIRSR" id="PIRSR605792-51"/>
    </source>
</evidence>
<dbReference type="GO" id="GO:0051082">
    <property type="term" value="F:unfolded protein binding"/>
    <property type="evidence" value="ECO:0007669"/>
    <property type="project" value="UniProtKB-ARBA"/>
</dbReference>
<comment type="subcellular location">
    <subcellularLocation>
        <location evidence="3">Endoplasmic reticulum lumen</location>
    </subcellularLocation>
</comment>
<evidence type="ECO:0000256" key="16">
    <source>
        <dbReference type="SAM" id="MobiDB-lite"/>
    </source>
</evidence>
<dbReference type="Gene3D" id="3.40.30.10">
    <property type="entry name" value="Glutaredoxin"/>
    <property type="match status" value="4"/>
</dbReference>
<dbReference type="PANTHER" id="PTHR18929:SF132">
    <property type="entry name" value="PROTEIN DISULFIDE-ISOMERASE A3"/>
    <property type="match status" value="1"/>
</dbReference>
<evidence type="ECO:0000256" key="9">
    <source>
        <dbReference type="ARBA" id="ARBA00023157"/>
    </source>
</evidence>
<evidence type="ECO:0000256" key="3">
    <source>
        <dbReference type="ARBA" id="ARBA00004319"/>
    </source>
</evidence>
<dbReference type="Pfam" id="PF00085">
    <property type="entry name" value="Thioredoxin"/>
    <property type="match status" value="2"/>
</dbReference>
<comment type="function">
    <text evidence="2">Participates in the folding of proteins containing disulfide bonds, may be involved in glycosylation, prolyl hydroxylation and triglyceride transfer.</text>
</comment>
<dbReference type="EMBL" id="LT598467">
    <property type="protein sequence ID" value="SCU95097.1"/>
    <property type="molecule type" value="Genomic_DNA"/>
</dbReference>
<evidence type="ECO:0000256" key="12">
    <source>
        <dbReference type="ARBA" id="ARBA00039846"/>
    </source>
</evidence>
<dbReference type="CDD" id="cd02995">
    <property type="entry name" value="PDI_a_PDI_a'_C"/>
    <property type="match status" value="1"/>
</dbReference>
<keyword evidence="11 13" id="KW-0676">Redox-active center</keyword>
<organism evidence="18 19">
    <name type="scientific">Lachancea mirantina</name>
    <dbReference type="NCBI Taxonomy" id="1230905"/>
    <lineage>
        <taxon>Eukaryota</taxon>
        <taxon>Fungi</taxon>
        <taxon>Dikarya</taxon>
        <taxon>Ascomycota</taxon>
        <taxon>Saccharomycotina</taxon>
        <taxon>Saccharomycetes</taxon>
        <taxon>Saccharomycetales</taxon>
        <taxon>Saccharomycetaceae</taxon>
        <taxon>Lachancea</taxon>
    </lineage>
</organism>
<keyword evidence="6 15" id="KW-0732">Signal</keyword>
<feature type="domain" description="Thioredoxin" evidence="17">
    <location>
        <begin position="359"/>
        <end position="482"/>
    </location>
</feature>
<dbReference type="OrthoDB" id="427280at2759"/>
<dbReference type="GO" id="GO:0003756">
    <property type="term" value="F:protein disulfide isomerase activity"/>
    <property type="evidence" value="ECO:0007669"/>
    <property type="project" value="UniProtKB-EC"/>
</dbReference>
<feature type="region of interest" description="Disordered" evidence="16">
    <location>
        <begin position="503"/>
        <end position="523"/>
    </location>
</feature>
<dbReference type="PROSITE" id="PS00194">
    <property type="entry name" value="THIOREDOXIN_1"/>
    <property type="match status" value="2"/>
</dbReference>
<name>A0A1G4JVM7_9SACH</name>
<keyword evidence="9 13" id="KW-1015">Disulfide bond</keyword>
<comment type="catalytic activity">
    <reaction evidence="1 15">
        <text>Catalyzes the rearrangement of -S-S- bonds in proteins.</text>
        <dbReference type="EC" id="5.3.4.1"/>
    </reaction>
</comment>
<evidence type="ECO:0000256" key="5">
    <source>
        <dbReference type="ARBA" id="ARBA00012723"/>
    </source>
</evidence>
<dbReference type="GO" id="GO:0006457">
    <property type="term" value="P:protein folding"/>
    <property type="evidence" value="ECO:0007669"/>
    <property type="project" value="UniProtKB-ARBA"/>
</dbReference>
<dbReference type="InterPro" id="IPR036249">
    <property type="entry name" value="Thioredoxin-like_sf"/>
</dbReference>
<feature type="signal peptide" evidence="15">
    <location>
        <begin position="1"/>
        <end position="20"/>
    </location>
</feature>
<feature type="disulfide bond" description="Redox-active" evidence="13">
    <location>
        <begin position="59"/>
        <end position="62"/>
    </location>
</feature>
<evidence type="ECO:0000256" key="7">
    <source>
        <dbReference type="ARBA" id="ARBA00022737"/>
    </source>
</evidence>
<evidence type="ECO:0000313" key="18">
    <source>
        <dbReference type="EMBL" id="SCU95097.1"/>
    </source>
</evidence>
<dbReference type="PRINTS" id="PR00421">
    <property type="entry name" value="THIOREDOXIN"/>
</dbReference>
<feature type="disulfide bond" description="Redox-active" evidence="13">
    <location>
        <begin position="401"/>
        <end position="404"/>
    </location>
</feature>
<dbReference type="InterPro" id="IPR017937">
    <property type="entry name" value="Thioredoxin_CS"/>
</dbReference>
<dbReference type="GO" id="GO:0015035">
    <property type="term" value="F:protein-disulfide reductase activity"/>
    <property type="evidence" value="ECO:0007669"/>
    <property type="project" value="UniProtKB-ARBA"/>
</dbReference>
<feature type="domain" description="Thioredoxin" evidence="17">
    <location>
        <begin position="20"/>
        <end position="139"/>
    </location>
</feature>
<evidence type="ECO:0000256" key="2">
    <source>
        <dbReference type="ARBA" id="ARBA00002692"/>
    </source>
</evidence>
<feature type="chain" id="PRO_5009028923" description="Protein disulfide-isomerase" evidence="15">
    <location>
        <begin position="21"/>
        <end position="523"/>
    </location>
</feature>
<keyword evidence="7" id="KW-0677">Repeat</keyword>
<evidence type="ECO:0000256" key="1">
    <source>
        <dbReference type="ARBA" id="ARBA00001182"/>
    </source>
</evidence>
<dbReference type="InterPro" id="IPR013766">
    <property type="entry name" value="Thioredoxin_domain"/>
</dbReference>
<evidence type="ECO:0000313" key="19">
    <source>
        <dbReference type="Proteomes" id="UP000191024"/>
    </source>
</evidence>
<dbReference type="SUPFAM" id="SSF52833">
    <property type="entry name" value="Thioredoxin-like"/>
    <property type="match status" value="4"/>
</dbReference>
<protein>
    <recommendedName>
        <fullName evidence="12 15">Protein disulfide-isomerase</fullName>
        <ecNumber evidence="5 15">5.3.4.1</ecNumber>
    </recommendedName>
</protein>
<evidence type="ECO:0000256" key="14">
    <source>
        <dbReference type="RuleBase" id="RU004208"/>
    </source>
</evidence>
<dbReference type="EC" id="5.3.4.1" evidence="5 15"/>
<dbReference type="CDD" id="cd02982">
    <property type="entry name" value="PDI_b'_family"/>
    <property type="match status" value="1"/>
</dbReference>
<dbReference type="NCBIfam" id="TIGR01126">
    <property type="entry name" value="pdi_dom"/>
    <property type="match status" value="1"/>
</dbReference>
<comment type="similarity">
    <text evidence="4 14">Belongs to the protein disulfide isomerase family.</text>
</comment>
<keyword evidence="19" id="KW-1185">Reference proteome</keyword>
<dbReference type="PROSITE" id="PS51352">
    <property type="entry name" value="THIOREDOXIN_2"/>
    <property type="match status" value="2"/>
</dbReference>
<evidence type="ECO:0000256" key="8">
    <source>
        <dbReference type="ARBA" id="ARBA00022824"/>
    </source>
</evidence>
<dbReference type="Pfam" id="PF13848">
    <property type="entry name" value="Thioredoxin_6"/>
    <property type="match status" value="1"/>
</dbReference>
<proteinExistence type="inferred from homology"/>
<evidence type="ECO:0000256" key="10">
    <source>
        <dbReference type="ARBA" id="ARBA00023235"/>
    </source>
</evidence>
<dbReference type="GO" id="GO:0034976">
    <property type="term" value="P:response to endoplasmic reticulum stress"/>
    <property type="evidence" value="ECO:0007669"/>
    <property type="project" value="TreeGrafter"/>
</dbReference>
<dbReference type="InterPro" id="IPR005788">
    <property type="entry name" value="PDI_thioredoxin-like_dom"/>
</dbReference>
<dbReference type="NCBIfam" id="TIGR01130">
    <property type="entry name" value="ER_PDI_fam"/>
    <property type="match status" value="1"/>
</dbReference>
<evidence type="ECO:0000256" key="15">
    <source>
        <dbReference type="RuleBase" id="RU361130"/>
    </source>
</evidence>
<gene>
    <name evidence="18" type="ORF">LAMI_0F00958G</name>
</gene>
<evidence type="ECO:0000256" key="4">
    <source>
        <dbReference type="ARBA" id="ARBA00006347"/>
    </source>
</evidence>
<dbReference type="Proteomes" id="UP000191024">
    <property type="component" value="Chromosome F"/>
</dbReference>
<reference evidence="19" key="1">
    <citation type="submission" date="2016-03" db="EMBL/GenBank/DDBJ databases">
        <authorList>
            <person name="Devillers H."/>
        </authorList>
    </citation>
    <scope>NUCLEOTIDE SEQUENCE [LARGE SCALE GENOMIC DNA]</scope>
</reference>
<dbReference type="GO" id="GO:0005788">
    <property type="term" value="C:endoplasmic reticulum lumen"/>
    <property type="evidence" value="ECO:0007669"/>
    <property type="project" value="UniProtKB-SubCell"/>
</dbReference>
<evidence type="ECO:0000259" key="17">
    <source>
        <dbReference type="PROSITE" id="PS51352"/>
    </source>
</evidence>
<keyword evidence="10 15" id="KW-0413">Isomerase</keyword>
<dbReference type="FunFam" id="3.40.30.10:FF:000139">
    <property type="entry name" value="Protein disulfide-isomerase"/>
    <property type="match status" value="1"/>
</dbReference>
<dbReference type="AlphaFoldDB" id="A0A1G4JVM7"/>
<dbReference type="CDD" id="cd02961">
    <property type="entry name" value="PDI_a_family"/>
    <property type="match status" value="1"/>
</dbReference>
<dbReference type="FunFam" id="3.40.30.10:FF:000154">
    <property type="entry name" value="Protein disulfide-isomerase"/>
    <property type="match status" value="1"/>
</dbReference>
<evidence type="ECO:0000256" key="6">
    <source>
        <dbReference type="ARBA" id="ARBA00022729"/>
    </source>
</evidence>
<dbReference type="CDD" id="cd02981">
    <property type="entry name" value="PDI_b_family"/>
    <property type="match status" value="1"/>
</dbReference>